<gene>
    <name evidence="3" type="ORF">BDV96DRAFT_202838</name>
</gene>
<dbReference type="GO" id="GO:0008270">
    <property type="term" value="F:zinc ion binding"/>
    <property type="evidence" value="ECO:0007669"/>
    <property type="project" value="UniProtKB-KW"/>
</dbReference>
<dbReference type="Proteomes" id="UP000799770">
    <property type="component" value="Unassembled WGS sequence"/>
</dbReference>
<dbReference type="SUPFAM" id="SSF57850">
    <property type="entry name" value="RING/U-box"/>
    <property type="match status" value="1"/>
</dbReference>
<keyword evidence="1" id="KW-0479">Metal-binding</keyword>
<proteinExistence type="predicted"/>
<keyword evidence="4" id="KW-1185">Reference proteome</keyword>
<dbReference type="InterPro" id="IPR013083">
    <property type="entry name" value="Znf_RING/FYVE/PHD"/>
</dbReference>
<dbReference type="OrthoDB" id="3791947at2759"/>
<evidence type="ECO:0000313" key="3">
    <source>
        <dbReference type="EMBL" id="KAF2110519.1"/>
    </source>
</evidence>
<keyword evidence="1" id="KW-0863">Zinc-finger</keyword>
<evidence type="ECO:0000313" key="4">
    <source>
        <dbReference type="Proteomes" id="UP000799770"/>
    </source>
</evidence>
<keyword evidence="1" id="KW-0862">Zinc</keyword>
<feature type="domain" description="RING-type" evidence="2">
    <location>
        <begin position="33"/>
        <end position="96"/>
    </location>
</feature>
<accession>A0A6A5YTJ8</accession>
<dbReference type="EMBL" id="ML977338">
    <property type="protein sequence ID" value="KAF2110519.1"/>
    <property type="molecule type" value="Genomic_DNA"/>
</dbReference>
<dbReference type="AlphaFoldDB" id="A0A6A5YTJ8"/>
<dbReference type="InterPro" id="IPR001841">
    <property type="entry name" value="Znf_RING"/>
</dbReference>
<evidence type="ECO:0000259" key="2">
    <source>
        <dbReference type="PROSITE" id="PS50089"/>
    </source>
</evidence>
<reference evidence="3" key="1">
    <citation type="journal article" date="2020" name="Stud. Mycol.">
        <title>101 Dothideomycetes genomes: a test case for predicting lifestyles and emergence of pathogens.</title>
        <authorList>
            <person name="Haridas S."/>
            <person name="Albert R."/>
            <person name="Binder M."/>
            <person name="Bloem J."/>
            <person name="Labutti K."/>
            <person name="Salamov A."/>
            <person name="Andreopoulos B."/>
            <person name="Baker S."/>
            <person name="Barry K."/>
            <person name="Bills G."/>
            <person name="Bluhm B."/>
            <person name="Cannon C."/>
            <person name="Castanera R."/>
            <person name="Culley D."/>
            <person name="Daum C."/>
            <person name="Ezra D."/>
            <person name="Gonzalez J."/>
            <person name="Henrissat B."/>
            <person name="Kuo A."/>
            <person name="Liang C."/>
            <person name="Lipzen A."/>
            <person name="Lutzoni F."/>
            <person name="Magnuson J."/>
            <person name="Mondo S."/>
            <person name="Nolan M."/>
            <person name="Ohm R."/>
            <person name="Pangilinan J."/>
            <person name="Park H.-J."/>
            <person name="Ramirez L."/>
            <person name="Alfaro M."/>
            <person name="Sun H."/>
            <person name="Tritt A."/>
            <person name="Yoshinaga Y."/>
            <person name="Zwiers L.-H."/>
            <person name="Turgeon B."/>
            <person name="Goodwin S."/>
            <person name="Spatafora J."/>
            <person name="Crous P."/>
            <person name="Grigoriev I."/>
        </authorList>
    </citation>
    <scope>NUCLEOTIDE SEQUENCE</scope>
    <source>
        <strain evidence="3">CBS 627.86</strain>
    </source>
</reference>
<organism evidence="3 4">
    <name type="scientific">Lophiotrema nucula</name>
    <dbReference type="NCBI Taxonomy" id="690887"/>
    <lineage>
        <taxon>Eukaryota</taxon>
        <taxon>Fungi</taxon>
        <taxon>Dikarya</taxon>
        <taxon>Ascomycota</taxon>
        <taxon>Pezizomycotina</taxon>
        <taxon>Dothideomycetes</taxon>
        <taxon>Pleosporomycetidae</taxon>
        <taxon>Pleosporales</taxon>
        <taxon>Lophiotremataceae</taxon>
        <taxon>Lophiotrema</taxon>
    </lineage>
</organism>
<dbReference type="PROSITE" id="PS50089">
    <property type="entry name" value="ZF_RING_2"/>
    <property type="match status" value="1"/>
</dbReference>
<evidence type="ECO:0000256" key="1">
    <source>
        <dbReference type="PROSITE-ProRule" id="PRU00175"/>
    </source>
</evidence>
<sequence>MSYRIPSPIIQNFLEHHTCPVALSKLPHDVRSCPICKASYVDRDPKYNHPLLLNDTEEYPVRICNCGECKHVFGRRCLEQHIRAQQPWSHRCPLCRAEFFPAPSPRREQLLERVERLLNMIAARDANDEAEAQQLDEIYVAAESIRDELLGPRWI</sequence>
<protein>
    <recommendedName>
        <fullName evidence="2">RING-type domain-containing protein</fullName>
    </recommendedName>
</protein>
<name>A0A6A5YTJ8_9PLEO</name>
<dbReference type="Gene3D" id="3.30.40.10">
    <property type="entry name" value="Zinc/RING finger domain, C3HC4 (zinc finger)"/>
    <property type="match status" value="1"/>
</dbReference>